<dbReference type="Proteomes" id="UP000230837">
    <property type="component" value="Unassembled WGS sequence"/>
</dbReference>
<dbReference type="InterPro" id="IPR002298">
    <property type="entry name" value="DNA_polymerase_A"/>
</dbReference>
<sequence>IQGTQADIIRIAMNQIYTYLHQENKQTIVKMLLQVHDELVFEIRNDVLDQELPKLVMIMKSVFADHDTHGIPINVDVAVGLNWAEMKDIKI</sequence>
<dbReference type="InterPro" id="IPR001098">
    <property type="entry name" value="DNA-dir_DNA_pol_A_palm_dom"/>
</dbReference>
<dbReference type="GO" id="GO:0003887">
    <property type="term" value="F:DNA-directed DNA polymerase activity"/>
    <property type="evidence" value="ECO:0007669"/>
    <property type="project" value="UniProtKB-EC"/>
</dbReference>
<keyword evidence="2" id="KW-0235">DNA replication</keyword>
<dbReference type="AlphaFoldDB" id="A0A2M7IN93"/>
<protein>
    <recommendedName>
        <fullName evidence="1">DNA-directed DNA polymerase</fullName>
        <ecNumber evidence="1">2.7.7.7</ecNumber>
    </recommendedName>
</protein>
<name>A0A2M7IN93_9BACT</name>
<proteinExistence type="predicted"/>
<dbReference type="EMBL" id="PFHR01000194">
    <property type="protein sequence ID" value="PIW96684.1"/>
    <property type="molecule type" value="Genomic_DNA"/>
</dbReference>
<dbReference type="InterPro" id="IPR043502">
    <property type="entry name" value="DNA/RNA_pol_sf"/>
</dbReference>
<feature type="domain" description="DNA-directed DNA polymerase family A palm" evidence="4">
    <location>
        <begin position="1"/>
        <end position="85"/>
    </location>
</feature>
<dbReference type="Gene3D" id="3.30.70.370">
    <property type="match status" value="1"/>
</dbReference>
<dbReference type="Pfam" id="PF00476">
    <property type="entry name" value="DNA_pol_A"/>
    <property type="match status" value="1"/>
</dbReference>
<dbReference type="PANTHER" id="PTHR10133">
    <property type="entry name" value="DNA POLYMERASE I"/>
    <property type="match status" value="1"/>
</dbReference>
<evidence type="ECO:0000259" key="4">
    <source>
        <dbReference type="Pfam" id="PF00476"/>
    </source>
</evidence>
<evidence type="ECO:0000256" key="1">
    <source>
        <dbReference type="ARBA" id="ARBA00012417"/>
    </source>
</evidence>
<gene>
    <name evidence="5" type="ORF">COZ82_03670</name>
</gene>
<reference evidence="6" key="1">
    <citation type="submission" date="2017-09" db="EMBL/GenBank/DDBJ databases">
        <title>Depth-based differentiation of microbial function through sediment-hosted aquifers and enrichment of novel symbionts in the deep terrestrial subsurface.</title>
        <authorList>
            <person name="Probst A.J."/>
            <person name="Ladd B."/>
            <person name="Jarett J.K."/>
            <person name="Geller-Mcgrath D.E."/>
            <person name="Sieber C.M.K."/>
            <person name="Emerson J.B."/>
            <person name="Anantharaman K."/>
            <person name="Thomas B.C."/>
            <person name="Malmstrom R."/>
            <person name="Stieglmeier M."/>
            <person name="Klingl A."/>
            <person name="Woyke T."/>
            <person name="Ryan C.M."/>
            <person name="Banfield J.F."/>
        </authorList>
    </citation>
    <scope>NUCLEOTIDE SEQUENCE [LARGE SCALE GENOMIC DNA]</scope>
</reference>
<evidence type="ECO:0000256" key="2">
    <source>
        <dbReference type="ARBA" id="ARBA00022705"/>
    </source>
</evidence>
<evidence type="ECO:0000256" key="3">
    <source>
        <dbReference type="ARBA" id="ARBA00049244"/>
    </source>
</evidence>
<dbReference type="PANTHER" id="PTHR10133:SF27">
    <property type="entry name" value="DNA POLYMERASE NU"/>
    <property type="match status" value="1"/>
</dbReference>
<accession>A0A2M7IN93</accession>
<organism evidence="5 6">
    <name type="scientific">Candidatus Kaiserbacteria bacterium CG_4_8_14_3_um_filter_38_9</name>
    <dbReference type="NCBI Taxonomy" id="1974599"/>
    <lineage>
        <taxon>Bacteria</taxon>
        <taxon>Candidatus Kaiseribacteriota</taxon>
    </lineage>
</organism>
<dbReference type="GO" id="GO:0003677">
    <property type="term" value="F:DNA binding"/>
    <property type="evidence" value="ECO:0007669"/>
    <property type="project" value="InterPro"/>
</dbReference>
<feature type="non-terminal residue" evidence="5">
    <location>
        <position position="1"/>
    </location>
</feature>
<dbReference type="SUPFAM" id="SSF56672">
    <property type="entry name" value="DNA/RNA polymerases"/>
    <property type="match status" value="1"/>
</dbReference>
<dbReference type="EC" id="2.7.7.7" evidence="1"/>
<comment type="catalytic activity">
    <reaction evidence="3">
        <text>DNA(n) + a 2'-deoxyribonucleoside 5'-triphosphate = DNA(n+1) + diphosphate</text>
        <dbReference type="Rhea" id="RHEA:22508"/>
        <dbReference type="Rhea" id="RHEA-COMP:17339"/>
        <dbReference type="Rhea" id="RHEA-COMP:17340"/>
        <dbReference type="ChEBI" id="CHEBI:33019"/>
        <dbReference type="ChEBI" id="CHEBI:61560"/>
        <dbReference type="ChEBI" id="CHEBI:173112"/>
        <dbReference type="EC" id="2.7.7.7"/>
    </reaction>
</comment>
<evidence type="ECO:0000313" key="6">
    <source>
        <dbReference type="Proteomes" id="UP000230837"/>
    </source>
</evidence>
<dbReference type="GO" id="GO:0006261">
    <property type="term" value="P:DNA-templated DNA replication"/>
    <property type="evidence" value="ECO:0007669"/>
    <property type="project" value="InterPro"/>
</dbReference>
<comment type="caution">
    <text evidence="5">The sequence shown here is derived from an EMBL/GenBank/DDBJ whole genome shotgun (WGS) entry which is preliminary data.</text>
</comment>
<dbReference type="GO" id="GO:0006302">
    <property type="term" value="P:double-strand break repair"/>
    <property type="evidence" value="ECO:0007669"/>
    <property type="project" value="TreeGrafter"/>
</dbReference>
<evidence type="ECO:0000313" key="5">
    <source>
        <dbReference type="EMBL" id="PIW96684.1"/>
    </source>
</evidence>